<sequence length="296" mass="32825">MNSQQQQNNYQKQQQIATDNQQAQGPTLCRNCGHKTLPGADICENCGTWLLEGHCCFCYTAVKPGQKFCGTCGNNPEGNICKACGTHSIFDFCPKCKQPVSRDSANYLQQLNASPQVTEIKALMEVLSKSMEAASPKPKPQVQAPPQDASWLNQLQNYEEQFTDNKAVEQDKTAVSKFSFGKANIDATDKVSNQQPVANTPTASIDEQREALQSKIAALQKQAFADNQQARKFYTGLQISLPELNVFYIKPTRIGWRCNFAGNVHDNPSQCACPRDGGSWIYSEGKQIETITYHDI</sequence>
<keyword evidence="3" id="KW-1185">Reference proteome</keyword>
<proteinExistence type="predicted"/>
<comment type="caution">
    <text evidence="2">The sequence shown here is derived from an EMBL/GenBank/DDBJ whole genome shotgun (WGS) entry which is preliminary data.</text>
</comment>
<dbReference type="EMBL" id="RBKU01000001">
    <property type="protein sequence ID" value="RKR82301.1"/>
    <property type="molecule type" value="Genomic_DNA"/>
</dbReference>
<accession>A0A495J108</accession>
<dbReference type="Pfam" id="PF12773">
    <property type="entry name" value="DZR"/>
    <property type="match status" value="1"/>
</dbReference>
<protein>
    <recommendedName>
        <fullName evidence="1">DZANK-type domain-containing protein</fullName>
    </recommendedName>
</protein>
<dbReference type="Proteomes" id="UP000268007">
    <property type="component" value="Unassembled WGS sequence"/>
</dbReference>
<name>A0A495J108_9SPHI</name>
<dbReference type="RefSeq" id="WP_121197918.1">
    <property type="nucleotide sequence ID" value="NZ_RBKU01000001.1"/>
</dbReference>
<evidence type="ECO:0000313" key="2">
    <source>
        <dbReference type="EMBL" id="RKR82301.1"/>
    </source>
</evidence>
<reference evidence="2 3" key="1">
    <citation type="submission" date="2018-10" db="EMBL/GenBank/DDBJ databases">
        <title>Genomic Encyclopedia of Archaeal and Bacterial Type Strains, Phase II (KMG-II): from individual species to whole genera.</title>
        <authorList>
            <person name="Goeker M."/>
        </authorList>
    </citation>
    <scope>NUCLEOTIDE SEQUENCE [LARGE SCALE GENOMIC DNA]</scope>
    <source>
        <strain evidence="2 3">DSM 18602</strain>
    </source>
</reference>
<feature type="domain" description="DZANK-type" evidence="1">
    <location>
        <begin position="29"/>
        <end position="73"/>
    </location>
</feature>
<dbReference type="OrthoDB" id="1046899at2"/>
<evidence type="ECO:0000259" key="1">
    <source>
        <dbReference type="Pfam" id="PF12773"/>
    </source>
</evidence>
<organism evidence="2 3">
    <name type="scientific">Mucilaginibacter gracilis</name>
    <dbReference type="NCBI Taxonomy" id="423350"/>
    <lineage>
        <taxon>Bacteria</taxon>
        <taxon>Pseudomonadati</taxon>
        <taxon>Bacteroidota</taxon>
        <taxon>Sphingobacteriia</taxon>
        <taxon>Sphingobacteriales</taxon>
        <taxon>Sphingobacteriaceae</taxon>
        <taxon>Mucilaginibacter</taxon>
    </lineage>
</organism>
<evidence type="ECO:0000313" key="3">
    <source>
        <dbReference type="Proteomes" id="UP000268007"/>
    </source>
</evidence>
<dbReference type="AlphaFoldDB" id="A0A495J108"/>
<gene>
    <name evidence="2" type="ORF">BDD43_2477</name>
</gene>
<dbReference type="InterPro" id="IPR025874">
    <property type="entry name" value="DZR"/>
</dbReference>